<protein>
    <submittedName>
        <fullName evidence="3">3-mercaptopyruvate sulfurtransferase SseA</fullName>
    </submittedName>
</protein>
<keyword evidence="3" id="KW-0808">Transferase</keyword>
<dbReference type="InterPro" id="IPR001763">
    <property type="entry name" value="Rhodanese-like_dom"/>
</dbReference>
<dbReference type="SUPFAM" id="SSF52821">
    <property type="entry name" value="Rhodanese/Cell cycle control phosphatase"/>
    <property type="match status" value="1"/>
</dbReference>
<proteinExistence type="predicted"/>
<dbReference type="Proteomes" id="UP000519004">
    <property type="component" value="Unassembled WGS sequence"/>
</dbReference>
<dbReference type="Gene3D" id="3.40.250.10">
    <property type="entry name" value="Rhodanese-like domain"/>
    <property type="match status" value="1"/>
</dbReference>
<evidence type="ECO:0000313" key="4">
    <source>
        <dbReference type="Proteomes" id="UP000519004"/>
    </source>
</evidence>
<dbReference type="EMBL" id="JACHHX010000003">
    <property type="protein sequence ID" value="MBB5014738.1"/>
    <property type="molecule type" value="Genomic_DNA"/>
</dbReference>
<dbReference type="InterPro" id="IPR036873">
    <property type="entry name" value="Rhodanese-like_dom_sf"/>
</dbReference>
<accession>A0A7W7XXH5</accession>
<reference evidence="3 4" key="1">
    <citation type="submission" date="2020-08" db="EMBL/GenBank/DDBJ databases">
        <title>Genomic Encyclopedia of Type Strains, Phase IV (KMG-IV): sequencing the most valuable type-strain genomes for metagenomic binning, comparative biology and taxonomic classification.</title>
        <authorList>
            <person name="Goeker M."/>
        </authorList>
    </citation>
    <scope>NUCLEOTIDE SEQUENCE [LARGE SCALE GENOMIC DNA]</scope>
    <source>
        <strain evidence="3 4">DSM 25897</strain>
    </source>
</reference>
<keyword evidence="3" id="KW-0670">Pyruvate</keyword>
<feature type="compositionally biased region" description="Basic residues" evidence="1">
    <location>
        <begin position="70"/>
        <end position="84"/>
    </location>
</feature>
<sequence>MKTLVNLVPPAPSDLAAAHYAGRLAFETDCADVHAGLMQPERDFVLLDVRSPELYARGHLPGAVNLPHGRSARRRWRRSRRRRCSSPTAPGRTATARPRRR</sequence>
<gene>
    <name evidence="3" type="ORF">HNQ58_000614</name>
</gene>
<comment type="caution">
    <text evidence="3">The sequence shown here is derived from an EMBL/GenBank/DDBJ whole genome shotgun (WGS) entry which is preliminary data.</text>
</comment>
<dbReference type="PROSITE" id="PS00380">
    <property type="entry name" value="RHODANESE_1"/>
    <property type="match status" value="1"/>
</dbReference>
<feature type="compositionally biased region" description="Low complexity" evidence="1">
    <location>
        <begin position="85"/>
        <end position="101"/>
    </location>
</feature>
<evidence type="ECO:0000313" key="3">
    <source>
        <dbReference type="EMBL" id="MBB5014738.1"/>
    </source>
</evidence>
<feature type="region of interest" description="Disordered" evidence="1">
    <location>
        <begin position="61"/>
        <end position="101"/>
    </location>
</feature>
<organism evidence="3 4">
    <name type="scientific">Rehaibacterium terrae</name>
    <dbReference type="NCBI Taxonomy" id="1341696"/>
    <lineage>
        <taxon>Bacteria</taxon>
        <taxon>Pseudomonadati</taxon>
        <taxon>Pseudomonadota</taxon>
        <taxon>Gammaproteobacteria</taxon>
        <taxon>Lysobacterales</taxon>
        <taxon>Lysobacteraceae</taxon>
        <taxon>Rehaibacterium</taxon>
    </lineage>
</organism>
<dbReference type="InterPro" id="IPR001307">
    <property type="entry name" value="Thiosulphate_STrfase_CS"/>
</dbReference>
<evidence type="ECO:0000259" key="2">
    <source>
        <dbReference type="PROSITE" id="PS50206"/>
    </source>
</evidence>
<dbReference type="PROSITE" id="PS50206">
    <property type="entry name" value="RHODANESE_3"/>
    <property type="match status" value="1"/>
</dbReference>
<name>A0A7W7XXH5_9GAMM</name>
<evidence type="ECO:0000256" key="1">
    <source>
        <dbReference type="SAM" id="MobiDB-lite"/>
    </source>
</evidence>
<dbReference type="GO" id="GO:0004792">
    <property type="term" value="F:thiosulfate-cyanide sulfurtransferase activity"/>
    <property type="evidence" value="ECO:0007669"/>
    <property type="project" value="InterPro"/>
</dbReference>
<keyword evidence="4" id="KW-1185">Reference proteome</keyword>
<feature type="domain" description="Rhodanese" evidence="2">
    <location>
        <begin position="40"/>
        <end position="69"/>
    </location>
</feature>
<dbReference type="AlphaFoldDB" id="A0A7W7XXH5"/>
<dbReference type="Pfam" id="PF00581">
    <property type="entry name" value="Rhodanese"/>
    <property type="match status" value="1"/>
</dbReference>